<feature type="transmembrane region" description="Helical" evidence="6">
    <location>
        <begin position="12"/>
        <end position="38"/>
    </location>
</feature>
<dbReference type="InterPro" id="IPR029058">
    <property type="entry name" value="AB_hydrolase_fold"/>
</dbReference>
<keyword evidence="4" id="KW-0378">Hydrolase</keyword>
<dbReference type="GO" id="GO:0070008">
    <property type="term" value="F:serine-type exopeptidase activity"/>
    <property type="evidence" value="ECO:0007669"/>
    <property type="project" value="InterPro"/>
</dbReference>
<keyword evidence="6" id="KW-0472">Membrane</keyword>
<dbReference type="SUPFAM" id="SSF53474">
    <property type="entry name" value="alpha/beta-Hydrolases"/>
    <property type="match status" value="1"/>
</dbReference>
<dbReference type="Proteomes" id="UP001279734">
    <property type="component" value="Unassembled WGS sequence"/>
</dbReference>
<dbReference type="Gene3D" id="3.40.50.1820">
    <property type="entry name" value="alpha/beta hydrolase"/>
    <property type="match status" value="1"/>
</dbReference>
<evidence type="ECO:0008006" key="9">
    <source>
        <dbReference type="Google" id="ProtNLM"/>
    </source>
</evidence>
<keyword evidence="5" id="KW-0325">Glycoprotein</keyword>
<name>A0AAD3P1Q4_NEPGR</name>
<dbReference type="InterPro" id="IPR042269">
    <property type="entry name" value="Ser_carbopepase_S28_SKS"/>
</dbReference>
<gene>
    <name evidence="7" type="ORF">Nepgr_000354</name>
</gene>
<dbReference type="AlphaFoldDB" id="A0AAD3P1Q4"/>
<dbReference type="PANTHER" id="PTHR11010:SF96">
    <property type="entry name" value="LYSOSOMAL PRO-X CARBOXYPEPTIDASE-LIKE ISOFORM X1"/>
    <property type="match status" value="1"/>
</dbReference>
<proteinExistence type="inferred from homology"/>
<evidence type="ECO:0000256" key="4">
    <source>
        <dbReference type="ARBA" id="ARBA00022801"/>
    </source>
</evidence>
<evidence type="ECO:0000256" key="2">
    <source>
        <dbReference type="ARBA" id="ARBA00022670"/>
    </source>
</evidence>
<organism evidence="7 8">
    <name type="scientific">Nepenthes gracilis</name>
    <name type="common">Slender pitcher plant</name>
    <dbReference type="NCBI Taxonomy" id="150966"/>
    <lineage>
        <taxon>Eukaryota</taxon>
        <taxon>Viridiplantae</taxon>
        <taxon>Streptophyta</taxon>
        <taxon>Embryophyta</taxon>
        <taxon>Tracheophyta</taxon>
        <taxon>Spermatophyta</taxon>
        <taxon>Magnoliopsida</taxon>
        <taxon>eudicotyledons</taxon>
        <taxon>Gunneridae</taxon>
        <taxon>Pentapetalae</taxon>
        <taxon>Caryophyllales</taxon>
        <taxon>Nepenthaceae</taxon>
        <taxon>Nepenthes</taxon>
    </lineage>
</organism>
<comment type="similarity">
    <text evidence="1">Belongs to the peptidase S28 family.</text>
</comment>
<evidence type="ECO:0000256" key="3">
    <source>
        <dbReference type="ARBA" id="ARBA00022729"/>
    </source>
</evidence>
<keyword evidence="6" id="KW-0812">Transmembrane</keyword>
<evidence type="ECO:0000256" key="5">
    <source>
        <dbReference type="ARBA" id="ARBA00023180"/>
    </source>
</evidence>
<accession>A0AAD3P1Q4</accession>
<evidence type="ECO:0000256" key="6">
    <source>
        <dbReference type="SAM" id="Phobius"/>
    </source>
</evidence>
<keyword evidence="6" id="KW-1133">Transmembrane helix</keyword>
<dbReference type="Pfam" id="PF05577">
    <property type="entry name" value="Peptidase_S28"/>
    <property type="match status" value="1"/>
</dbReference>
<evidence type="ECO:0000313" key="7">
    <source>
        <dbReference type="EMBL" id="GMG98514.1"/>
    </source>
</evidence>
<dbReference type="Gene3D" id="1.20.120.980">
    <property type="entry name" value="Serine carboxypeptidase S28, SKS domain"/>
    <property type="match status" value="1"/>
</dbReference>
<comment type="caution">
    <text evidence="7">The sequence shown here is derived from an EMBL/GenBank/DDBJ whole genome shotgun (WGS) entry which is preliminary data.</text>
</comment>
<keyword evidence="3" id="KW-0732">Signal</keyword>
<evidence type="ECO:0000256" key="1">
    <source>
        <dbReference type="ARBA" id="ARBA00011079"/>
    </source>
</evidence>
<keyword evidence="2" id="KW-0645">Protease</keyword>
<dbReference type="GO" id="GO:0008239">
    <property type="term" value="F:dipeptidyl-peptidase activity"/>
    <property type="evidence" value="ECO:0007669"/>
    <property type="project" value="TreeGrafter"/>
</dbReference>
<dbReference type="EMBL" id="BSYO01000001">
    <property type="protein sequence ID" value="GMG98514.1"/>
    <property type="molecule type" value="Genomic_DNA"/>
</dbReference>
<dbReference type="GO" id="GO:0006508">
    <property type="term" value="P:proteolysis"/>
    <property type="evidence" value="ECO:0007669"/>
    <property type="project" value="UniProtKB-KW"/>
</dbReference>
<evidence type="ECO:0000313" key="8">
    <source>
        <dbReference type="Proteomes" id="UP001279734"/>
    </source>
</evidence>
<protein>
    <recommendedName>
        <fullName evidence="9">Lysosomal Pro-Xaa carboxypeptidase</fullName>
    </recommendedName>
</protein>
<dbReference type="FunFam" id="1.20.120.980:FF:000006">
    <property type="entry name" value="Serine carboxypeptidase S28 family protein"/>
    <property type="match status" value="1"/>
</dbReference>
<reference evidence="7" key="1">
    <citation type="submission" date="2023-05" db="EMBL/GenBank/DDBJ databases">
        <title>Nepenthes gracilis genome sequencing.</title>
        <authorList>
            <person name="Fukushima K."/>
        </authorList>
    </citation>
    <scope>NUCLEOTIDE SEQUENCE</scope>
    <source>
        <strain evidence="7">SING2019-196</strain>
    </source>
</reference>
<dbReference type="PANTHER" id="PTHR11010">
    <property type="entry name" value="PROTEASE S28 PRO-X CARBOXYPEPTIDASE-RELATED"/>
    <property type="match status" value="1"/>
</dbReference>
<dbReference type="InterPro" id="IPR008758">
    <property type="entry name" value="Peptidase_S28"/>
</dbReference>
<sequence>MGYRRHSLLLKLGFLLLGIYQTSSLIFMISGLLVFFLLSICLRPVSSYSVEQFYEHELRRICEFWSSIVREISFIFFEKNKKKSEHSPFDAFVMKMHKGSLYQERCSNEELDWGSNDPSHTVGKEESGRCSVCGDGAGDGCNQGFTQHRFYGKSIPFGLTMEEVMKNATLRGYFNSAQALQDYAEVIIYLKQKLHAHYSPVIVIGGSYGGMLASWFRMKYPHVALGALASSAPILYFDDITPEDGYYSVVTQDFRETSESCYESIRKSWGEIDNVASKHKGLLILSNIFKTCSPLNNTTELKDYLDSIYASAAQYGRPPTYSATKICNAIDDANNTTDILHRIHAGVAADRGARSCYDTNEFNQPSETNVGWRWQTCSEMVMPIGYGIKSTMFPSSPFDLNSFIKSCRKIYGVSPRPHWITSYYGGHGIKLILRRFASNIIFSNGLRDPYSSAGVLENISDTVVAIYTDRGSHCMDILPAGEGDPDWLVMQRKKEVEMILEWIQKYSDDLHHIYHLQ</sequence>
<keyword evidence="8" id="KW-1185">Reference proteome</keyword>